<reference evidence="1 2" key="1">
    <citation type="journal article" date="2023" name="Plants (Basel)">
        <title>Bridging the Gap: Combining Genomics and Transcriptomics Approaches to Understand Stylosanthes scabra, an Orphan Legume from the Brazilian Caatinga.</title>
        <authorList>
            <person name="Ferreira-Neto J.R.C."/>
            <person name="da Silva M.D."/>
            <person name="Binneck E."/>
            <person name="de Melo N.F."/>
            <person name="da Silva R.H."/>
            <person name="de Melo A.L.T.M."/>
            <person name="Pandolfi V."/>
            <person name="Bustamante F.O."/>
            <person name="Brasileiro-Vidal A.C."/>
            <person name="Benko-Iseppon A.M."/>
        </authorList>
    </citation>
    <scope>NUCLEOTIDE SEQUENCE [LARGE SCALE GENOMIC DNA]</scope>
    <source>
        <tissue evidence="1">Leaves</tissue>
    </source>
</reference>
<protein>
    <submittedName>
        <fullName evidence="1">Uncharacterized protein</fullName>
    </submittedName>
</protein>
<evidence type="ECO:0000313" key="2">
    <source>
        <dbReference type="Proteomes" id="UP001341840"/>
    </source>
</evidence>
<name>A0ABU6VSU0_9FABA</name>
<accession>A0ABU6VSU0</accession>
<proteinExistence type="predicted"/>
<gene>
    <name evidence="1" type="ORF">PIB30_090679</name>
</gene>
<comment type="caution">
    <text evidence="1">The sequence shown here is derived from an EMBL/GenBank/DDBJ whole genome shotgun (WGS) entry which is preliminary data.</text>
</comment>
<evidence type="ECO:0000313" key="1">
    <source>
        <dbReference type="EMBL" id="MED6176692.1"/>
    </source>
</evidence>
<organism evidence="1 2">
    <name type="scientific">Stylosanthes scabra</name>
    <dbReference type="NCBI Taxonomy" id="79078"/>
    <lineage>
        <taxon>Eukaryota</taxon>
        <taxon>Viridiplantae</taxon>
        <taxon>Streptophyta</taxon>
        <taxon>Embryophyta</taxon>
        <taxon>Tracheophyta</taxon>
        <taxon>Spermatophyta</taxon>
        <taxon>Magnoliopsida</taxon>
        <taxon>eudicotyledons</taxon>
        <taxon>Gunneridae</taxon>
        <taxon>Pentapetalae</taxon>
        <taxon>rosids</taxon>
        <taxon>fabids</taxon>
        <taxon>Fabales</taxon>
        <taxon>Fabaceae</taxon>
        <taxon>Papilionoideae</taxon>
        <taxon>50 kb inversion clade</taxon>
        <taxon>dalbergioids sensu lato</taxon>
        <taxon>Dalbergieae</taxon>
        <taxon>Pterocarpus clade</taxon>
        <taxon>Stylosanthes</taxon>
    </lineage>
</organism>
<dbReference type="Proteomes" id="UP001341840">
    <property type="component" value="Unassembled WGS sequence"/>
</dbReference>
<keyword evidence="2" id="KW-1185">Reference proteome</keyword>
<sequence length="93" mass="10730">MTFMYRNPMLLESLLSEDSRKKRLLPRLCYSPARQVTADPTGFFTPWTALTGMFPPCVLRTQDHRNIPLSIISLRCTSDKNQRTMKPTYGMTS</sequence>
<dbReference type="EMBL" id="JASCZI010152801">
    <property type="protein sequence ID" value="MED6176692.1"/>
    <property type="molecule type" value="Genomic_DNA"/>
</dbReference>